<reference evidence="3 4" key="1">
    <citation type="submission" date="2019-08" db="EMBL/GenBank/DDBJ databases">
        <title>In-depth cultivation of the pig gut microbiome towards novel bacterial diversity and tailored functional studies.</title>
        <authorList>
            <person name="Wylensek D."/>
            <person name="Hitch T.C.A."/>
            <person name="Clavel T."/>
        </authorList>
    </citation>
    <scope>NUCLEOTIDE SEQUENCE [LARGE SCALE GENOMIC DNA]</scope>
    <source>
        <strain evidence="3 4">SM-530-WT-4B</strain>
    </source>
</reference>
<feature type="transmembrane region" description="Helical" evidence="1">
    <location>
        <begin position="18"/>
        <end position="40"/>
    </location>
</feature>
<proteinExistence type="predicted"/>
<feature type="transmembrane region" description="Helical" evidence="1">
    <location>
        <begin position="421"/>
        <end position="446"/>
    </location>
</feature>
<feature type="transmembrane region" description="Helical" evidence="1">
    <location>
        <begin position="473"/>
        <end position="494"/>
    </location>
</feature>
<dbReference type="PANTHER" id="PTHR35342:SF5">
    <property type="entry name" value="TRICARBOXYLIC TRANSPORT PROTEIN"/>
    <property type="match status" value="1"/>
</dbReference>
<feature type="transmembrane region" description="Helical" evidence="1">
    <location>
        <begin position="391"/>
        <end position="409"/>
    </location>
</feature>
<feature type="domain" description="DUF112" evidence="2">
    <location>
        <begin position="21"/>
        <end position="442"/>
    </location>
</feature>
<comment type="caution">
    <text evidence="3">The sequence shown here is derived from an EMBL/GenBank/DDBJ whole genome shotgun (WGS) entry which is preliminary data.</text>
</comment>
<dbReference type="RefSeq" id="WP_154528826.1">
    <property type="nucleotide sequence ID" value="NZ_VUNH01000006.1"/>
</dbReference>
<keyword evidence="1" id="KW-0812">Transmembrane</keyword>
<evidence type="ECO:0000313" key="3">
    <source>
        <dbReference type="EMBL" id="MST55734.1"/>
    </source>
</evidence>
<organism evidence="3 4">
    <name type="scientific">Pyramidobacter porci</name>
    <dbReference type="NCBI Taxonomy" id="2605789"/>
    <lineage>
        <taxon>Bacteria</taxon>
        <taxon>Thermotogati</taxon>
        <taxon>Synergistota</taxon>
        <taxon>Synergistia</taxon>
        <taxon>Synergistales</taxon>
        <taxon>Dethiosulfovibrionaceae</taxon>
        <taxon>Pyramidobacter</taxon>
    </lineage>
</organism>
<feature type="transmembrane region" description="Helical" evidence="1">
    <location>
        <begin position="256"/>
        <end position="281"/>
    </location>
</feature>
<dbReference type="PANTHER" id="PTHR35342">
    <property type="entry name" value="TRICARBOXYLIC TRANSPORT PROTEIN"/>
    <property type="match status" value="1"/>
</dbReference>
<feature type="transmembrane region" description="Helical" evidence="1">
    <location>
        <begin position="200"/>
        <end position="220"/>
    </location>
</feature>
<keyword evidence="4" id="KW-1185">Reference proteome</keyword>
<dbReference type="Pfam" id="PF01970">
    <property type="entry name" value="TctA"/>
    <property type="match status" value="1"/>
</dbReference>
<feature type="transmembrane region" description="Helical" evidence="1">
    <location>
        <begin position="318"/>
        <end position="342"/>
    </location>
</feature>
<feature type="transmembrane region" description="Helical" evidence="1">
    <location>
        <begin position="60"/>
        <end position="82"/>
    </location>
</feature>
<feature type="transmembrane region" description="Helical" evidence="1">
    <location>
        <begin position="138"/>
        <end position="159"/>
    </location>
</feature>
<dbReference type="EMBL" id="VUNH01000006">
    <property type="protein sequence ID" value="MST55734.1"/>
    <property type="molecule type" value="Genomic_DNA"/>
</dbReference>
<dbReference type="AlphaFoldDB" id="A0A6L5YBN8"/>
<feature type="transmembrane region" description="Helical" evidence="1">
    <location>
        <begin position="109"/>
        <end position="132"/>
    </location>
</feature>
<evidence type="ECO:0000259" key="2">
    <source>
        <dbReference type="Pfam" id="PF01970"/>
    </source>
</evidence>
<sequence>MSTFALLQSGFSVLMEPYVFFMVVMAIVMGTIFGALPGVSSTMAVALGLPFTYSMEPVPAIVFLVAIYCSAITGGSITAILFKIPGVPSSAPTTFDGYPMAQRGEAGKALGVALGASAIGGLVSAFCMLLLSPQLTQAALSFGPSDLFAITFMGLSILACLDSSNILRTIISGLLGLLLACVGQDRMYAVQRMTFGSKELLAGLEMIPVLIGIFAVTEVLKQTRKSDRLDAKEGVGGGRVDTKMPTLAEWLKIKWLVLRCSVIGTIIGILPGAGATIASFLCYSTETKLSKYPEKFGTGIIDGIAASESANNAATGGAMVPLLSLGIPGGNAAAVMMSALVLKGVQLGPLLLTNQPQYLSATFASMLVTNILMVIVAMGIAKVFAKILAIPYSYLGPIIVMLAIIGSYATNMSIADVKIMAIAGIAGLIFAVCHFNSAAMILGLVLGEICESNFSRAYTISRADLVSMFSRPIAGSLMALSIALLVYPIVASFFRKKKPSANA</sequence>
<keyword evidence="1" id="KW-1133">Transmembrane helix</keyword>
<evidence type="ECO:0000256" key="1">
    <source>
        <dbReference type="SAM" id="Phobius"/>
    </source>
</evidence>
<dbReference type="Proteomes" id="UP000473699">
    <property type="component" value="Unassembled WGS sequence"/>
</dbReference>
<dbReference type="InterPro" id="IPR002823">
    <property type="entry name" value="DUF112_TM"/>
</dbReference>
<feature type="transmembrane region" description="Helical" evidence="1">
    <location>
        <begin position="363"/>
        <end position="385"/>
    </location>
</feature>
<keyword evidence="1" id="KW-0472">Membrane</keyword>
<gene>
    <name evidence="3" type="ORF">FYJ74_06770</name>
</gene>
<feature type="transmembrane region" description="Helical" evidence="1">
    <location>
        <begin position="166"/>
        <end position="188"/>
    </location>
</feature>
<accession>A0A6L5YBN8</accession>
<evidence type="ECO:0000313" key="4">
    <source>
        <dbReference type="Proteomes" id="UP000473699"/>
    </source>
</evidence>
<protein>
    <submittedName>
        <fullName evidence="3">Trap-t family transporter</fullName>
    </submittedName>
</protein>
<name>A0A6L5YBN8_9BACT</name>